<evidence type="ECO:0000313" key="2">
    <source>
        <dbReference type="Proteomes" id="UP001596154"/>
    </source>
</evidence>
<evidence type="ECO:0000313" key="1">
    <source>
        <dbReference type="EMBL" id="MFC5639492.1"/>
    </source>
</evidence>
<accession>A0ABW0V0U0</accession>
<comment type="caution">
    <text evidence="1">The sequence shown here is derived from an EMBL/GenBank/DDBJ whole genome shotgun (WGS) entry which is preliminary data.</text>
</comment>
<dbReference type="Proteomes" id="UP001596154">
    <property type="component" value="Unassembled WGS sequence"/>
</dbReference>
<name>A0ABW0V0U0_9ACTN</name>
<reference evidence="2" key="1">
    <citation type="journal article" date="2019" name="Int. J. Syst. Evol. Microbiol.">
        <title>The Global Catalogue of Microorganisms (GCM) 10K type strain sequencing project: providing services to taxonomists for standard genome sequencing and annotation.</title>
        <authorList>
            <consortium name="The Broad Institute Genomics Platform"/>
            <consortium name="The Broad Institute Genome Sequencing Center for Infectious Disease"/>
            <person name="Wu L."/>
            <person name="Ma J."/>
        </authorList>
    </citation>
    <scope>NUCLEOTIDE SEQUENCE [LARGE SCALE GENOMIC DNA]</scope>
    <source>
        <strain evidence="2">CGMCC 4.7248</strain>
    </source>
</reference>
<sequence length="198" mass="21849">MHIGAVATVLGGIGSVIFTGVATYYGAETAQDQLEQSRQDADSKSRSHASLVTLWVEGYSGGHALHIMNRSPDPVNAVSAHFTLQVSARDSSSPDMIVFNEFLRDIPPCTELIYDPKTLKKYQKYDEEKVKELGDAPRWINNQRLEFTDRYGKDWVRLQSYLLSPAEAGPWHIDTGWLGIARPTVKKAAHCGEGNGSG</sequence>
<organism evidence="1 2">
    <name type="scientific">Streptomyces bullii</name>
    <dbReference type="NCBI Taxonomy" id="349910"/>
    <lineage>
        <taxon>Bacteria</taxon>
        <taxon>Bacillati</taxon>
        <taxon>Actinomycetota</taxon>
        <taxon>Actinomycetes</taxon>
        <taxon>Kitasatosporales</taxon>
        <taxon>Streptomycetaceae</taxon>
        <taxon>Streptomyces</taxon>
    </lineage>
</organism>
<dbReference type="EMBL" id="JBHSNY010000023">
    <property type="protein sequence ID" value="MFC5639492.1"/>
    <property type="molecule type" value="Genomic_DNA"/>
</dbReference>
<gene>
    <name evidence="1" type="ORF">ACFPZJ_38400</name>
</gene>
<protein>
    <submittedName>
        <fullName evidence="1">Uncharacterized protein</fullName>
    </submittedName>
</protein>
<keyword evidence="2" id="KW-1185">Reference proteome</keyword>
<dbReference type="RefSeq" id="WP_381031536.1">
    <property type="nucleotide sequence ID" value="NZ_JBHSNY010000023.1"/>
</dbReference>
<proteinExistence type="predicted"/>